<comment type="caution">
    <text evidence="1">The sequence shown here is derived from an EMBL/GenBank/DDBJ whole genome shotgun (WGS) entry which is preliminary data.</text>
</comment>
<dbReference type="EMBL" id="AZFH01000052">
    <property type="protein sequence ID" value="KRL80650.1"/>
    <property type="molecule type" value="Genomic_DNA"/>
</dbReference>
<dbReference type="AlphaFoldDB" id="A0A0R1TPM6"/>
<dbReference type="PATRIC" id="fig|1423740.3.peg.2287"/>
<proteinExistence type="predicted"/>
<dbReference type="STRING" id="1423740.FC36_GL002106"/>
<evidence type="ECO:0000313" key="1">
    <source>
        <dbReference type="EMBL" id="KRL80650.1"/>
    </source>
</evidence>
<dbReference type="Proteomes" id="UP000051048">
    <property type="component" value="Unassembled WGS sequence"/>
</dbReference>
<organism evidence="1 2">
    <name type="scientific">Ligilactobacillus equi DSM 15833 = JCM 10991</name>
    <dbReference type="NCBI Taxonomy" id="1423740"/>
    <lineage>
        <taxon>Bacteria</taxon>
        <taxon>Bacillati</taxon>
        <taxon>Bacillota</taxon>
        <taxon>Bacilli</taxon>
        <taxon>Lactobacillales</taxon>
        <taxon>Lactobacillaceae</taxon>
        <taxon>Ligilactobacillus</taxon>
    </lineage>
</organism>
<protein>
    <submittedName>
        <fullName evidence="1">Uncharacterized protein</fullName>
    </submittedName>
</protein>
<sequence length="52" mass="5891">MFLEKINVFGDSTLVAEELGNGHIRIETVLLDKDGVKSLSKFIELIKKDTER</sequence>
<accession>A0A0R1TPM6</accession>
<evidence type="ECO:0000313" key="2">
    <source>
        <dbReference type="Proteomes" id="UP000051048"/>
    </source>
</evidence>
<reference evidence="1 2" key="1">
    <citation type="journal article" date="2015" name="Genome Announc.">
        <title>Expanding the biotechnology potential of lactobacilli through comparative genomics of 213 strains and associated genera.</title>
        <authorList>
            <person name="Sun Z."/>
            <person name="Harris H.M."/>
            <person name="McCann A."/>
            <person name="Guo C."/>
            <person name="Argimon S."/>
            <person name="Zhang W."/>
            <person name="Yang X."/>
            <person name="Jeffery I.B."/>
            <person name="Cooney J.C."/>
            <person name="Kagawa T.F."/>
            <person name="Liu W."/>
            <person name="Song Y."/>
            <person name="Salvetti E."/>
            <person name="Wrobel A."/>
            <person name="Rasinkangas P."/>
            <person name="Parkhill J."/>
            <person name="Rea M.C."/>
            <person name="O'Sullivan O."/>
            <person name="Ritari J."/>
            <person name="Douillard F.P."/>
            <person name="Paul Ross R."/>
            <person name="Yang R."/>
            <person name="Briner A.E."/>
            <person name="Felis G.E."/>
            <person name="de Vos W.M."/>
            <person name="Barrangou R."/>
            <person name="Klaenhammer T.R."/>
            <person name="Caufield P.W."/>
            <person name="Cui Y."/>
            <person name="Zhang H."/>
            <person name="O'Toole P.W."/>
        </authorList>
    </citation>
    <scope>NUCLEOTIDE SEQUENCE [LARGE SCALE GENOMIC DNA]</scope>
    <source>
        <strain evidence="1 2">DSM 15833</strain>
    </source>
</reference>
<gene>
    <name evidence="1" type="ORF">FC36_GL002106</name>
</gene>
<name>A0A0R1TPM6_9LACO</name>